<keyword evidence="8" id="KW-1133">Transmembrane helix</keyword>
<protein>
    <submittedName>
        <fullName evidence="10">Neuronal pentraxin-1-like isoform X2</fullName>
    </submittedName>
</protein>
<evidence type="ECO:0000313" key="11">
    <source>
        <dbReference type="Proteomes" id="UP001314229"/>
    </source>
</evidence>
<accession>A0AAV1PZM5</accession>
<evidence type="ECO:0000256" key="6">
    <source>
        <dbReference type="PROSITE-ProRule" id="PRU01172"/>
    </source>
</evidence>
<name>A0AAV1PZM5_SCOSC</name>
<organism evidence="10 11">
    <name type="scientific">Scomber scombrus</name>
    <name type="common">Atlantic mackerel</name>
    <name type="synonym">Scomber vernalis</name>
    <dbReference type="NCBI Taxonomy" id="13677"/>
    <lineage>
        <taxon>Eukaryota</taxon>
        <taxon>Metazoa</taxon>
        <taxon>Chordata</taxon>
        <taxon>Craniata</taxon>
        <taxon>Vertebrata</taxon>
        <taxon>Euteleostomi</taxon>
        <taxon>Actinopterygii</taxon>
        <taxon>Neopterygii</taxon>
        <taxon>Teleostei</taxon>
        <taxon>Neoteleostei</taxon>
        <taxon>Acanthomorphata</taxon>
        <taxon>Pelagiaria</taxon>
        <taxon>Scombriformes</taxon>
        <taxon>Scombridae</taxon>
        <taxon>Scomber</taxon>
    </lineage>
</organism>
<dbReference type="InterPro" id="IPR030476">
    <property type="entry name" value="Pentaxin_CS"/>
</dbReference>
<dbReference type="SMART" id="SM00159">
    <property type="entry name" value="PTX"/>
    <property type="match status" value="1"/>
</dbReference>
<dbReference type="PROSITE" id="PS51828">
    <property type="entry name" value="PTX_2"/>
    <property type="match status" value="1"/>
</dbReference>
<feature type="compositionally biased region" description="Basic residues" evidence="7">
    <location>
        <begin position="403"/>
        <end position="420"/>
    </location>
</feature>
<comment type="cofactor">
    <cofactor evidence="1">
        <name>Ca(2+)</name>
        <dbReference type="ChEBI" id="CHEBI:29108"/>
    </cofactor>
</comment>
<feature type="compositionally biased region" description="Basic residues" evidence="7">
    <location>
        <begin position="379"/>
        <end position="395"/>
    </location>
</feature>
<feature type="region of interest" description="Disordered" evidence="7">
    <location>
        <begin position="157"/>
        <end position="243"/>
    </location>
</feature>
<dbReference type="PANTHER" id="PTHR19277">
    <property type="entry name" value="PENTRAXIN"/>
    <property type="match status" value="1"/>
</dbReference>
<feature type="compositionally biased region" description="Basic and acidic residues" evidence="7">
    <location>
        <begin position="369"/>
        <end position="378"/>
    </location>
</feature>
<comment type="caution">
    <text evidence="10">The sequence shown here is derived from an EMBL/GenBank/DDBJ whole genome shotgun (WGS) entry which is preliminary data.</text>
</comment>
<keyword evidence="4" id="KW-1015">Disulfide bond</keyword>
<dbReference type="Pfam" id="PF00354">
    <property type="entry name" value="Pentaxin"/>
    <property type="match status" value="1"/>
</dbReference>
<dbReference type="Proteomes" id="UP001314229">
    <property type="component" value="Unassembled WGS sequence"/>
</dbReference>
<evidence type="ECO:0000256" key="2">
    <source>
        <dbReference type="ARBA" id="ARBA00022723"/>
    </source>
</evidence>
<evidence type="ECO:0000256" key="1">
    <source>
        <dbReference type="ARBA" id="ARBA00001913"/>
    </source>
</evidence>
<dbReference type="Gene3D" id="2.60.120.200">
    <property type="match status" value="1"/>
</dbReference>
<evidence type="ECO:0000256" key="7">
    <source>
        <dbReference type="SAM" id="MobiDB-lite"/>
    </source>
</evidence>
<dbReference type="GO" id="GO:0046872">
    <property type="term" value="F:metal ion binding"/>
    <property type="evidence" value="ECO:0007669"/>
    <property type="project" value="UniProtKB-KW"/>
</dbReference>
<feature type="compositionally biased region" description="Basic and acidic residues" evidence="7">
    <location>
        <begin position="291"/>
        <end position="331"/>
    </location>
</feature>
<feature type="compositionally biased region" description="Low complexity" evidence="7">
    <location>
        <begin position="187"/>
        <end position="198"/>
    </location>
</feature>
<comment type="caution">
    <text evidence="6">Lacks conserved residue(s) required for the propagation of feature annotation.</text>
</comment>
<feature type="region of interest" description="Disordered" evidence="7">
    <location>
        <begin position="78"/>
        <end position="110"/>
    </location>
</feature>
<feature type="domain" description="Pentraxin (PTX)" evidence="9">
    <location>
        <begin position="539"/>
        <end position="741"/>
    </location>
</feature>
<evidence type="ECO:0000313" key="10">
    <source>
        <dbReference type="EMBL" id="CAK6976869.1"/>
    </source>
</evidence>
<feature type="compositionally biased region" description="Basic and acidic residues" evidence="7">
    <location>
        <begin position="163"/>
        <end position="182"/>
    </location>
</feature>
<evidence type="ECO:0000259" key="9">
    <source>
        <dbReference type="PROSITE" id="PS51828"/>
    </source>
</evidence>
<dbReference type="PANTHER" id="PTHR19277:SF3">
    <property type="entry name" value="NEURONAL PENTRAXIN-1-RELATED"/>
    <property type="match status" value="1"/>
</dbReference>
<dbReference type="CDD" id="cd00152">
    <property type="entry name" value="PTX"/>
    <property type="match status" value="1"/>
</dbReference>
<dbReference type="AlphaFoldDB" id="A0AAV1PZM5"/>
<keyword evidence="2" id="KW-0479">Metal-binding</keyword>
<feature type="compositionally biased region" description="Basic residues" evidence="7">
    <location>
        <begin position="332"/>
        <end position="368"/>
    </location>
</feature>
<evidence type="ECO:0000256" key="5">
    <source>
        <dbReference type="ARBA" id="ARBA00023180"/>
    </source>
</evidence>
<proteinExistence type="predicted"/>
<dbReference type="SUPFAM" id="SSF49899">
    <property type="entry name" value="Concanavalin A-like lectins/glucanases"/>
    <property type="match status" value="1"/>
</dbReference>
<keyword evidence="5" id="KW-0325">Glycoprotein</keyword>
<feature type="compositionally biased region" description="Basic and acidic residues" evidence="7">
    <location>
        <begin position="421"/>
        <end position="495"/>
    </location>
</feature>
<feature type="compositionally biased region" description="Basic residues" evidence="7">
    <location>
        <begin position="223"/>
        <end position="234"/>
    </location>
</feature>
<evidence type="ECO:0000256" key="3">
    <source>
        <dbReference type="ARBA" id="ARBA00022837"/>
    </source>
</evidence>
<feature type="region of interest" description="Disordered" evidence="7">
    <location>
        <begin position="291"/>
        <end position="513"/>
    </location>
</feature>
<keyword evidence="11" id="KW-1185">Reference proteome</keyword>
<dbReference type="InterPro" id="IPR051360">
    <property type="entry name" value="Neuronal_Pentraxin_Related"/>
</dbReference>
<gene>
    <name evidence="10" type="ORF">FSCOSCO3_A003295</name>
</gene>
<dbReference type="InterPro" id="IPR013320">
    <property type="entry name" value="ConA-like_dom_sf"/>
</dbReference>
<dbReference type="FunFam" id="2.60.120.200:FF:000012">
    <property type="entry name" value="neuronal pentraxin receptor"/>
    <property type="match status" value="1"/>
</dbReference>
<keyword evidence="3" id="KW-0106">Calcium</keyword>
<evidence type="ECO:0000256" key="8">
    <source>
        <dbReference type="SAM" id="Phobius"/>
    </source>
</evidence>
<evidence type="ECO:0000256" key="4">
    <source>
        <dbReference type="ARBA" id="ARBA00023157"/>
    </source>
</evidence>
<sequence length="742" mass="83255">MARDVSPLSLMHLFARRQHMGGTSLGFFFPFFPLSPLIFYYFLSCAAAAGSLPGIEYDYGISPKFVCTPIPPEADPSCYSPPSVPHGPASNGHTNGHTNGHSGTTRRGTMSDEAKATILHLRESLVRQKETILDQRETIRELTAKLTLCEGFGGHHSVGHHGNHLENHHEDHHDSHHDDHQHHGNHHPPSSSSHHGPSTFHSNDHHYSHGGSSGGGHSSRSDTHHRKVSSHSKHNSFSPEQTGKTLQTLKERLENLQARNSSSSYSSSLRELLQRKINALEEQLHSYHRDHHDYANHNDNHGDHHDDHHDEHHGSSHHDDHHENHHDDHRGTGHHGTGHHGTGHHGTGHHGTGHHGTGHHGTSHHGTGHHTDHHDNHHGNHHGGHQYGHHNRHHDHHVDHRYDRHHGHHYSGHHSNSHSNHHSDHHDDHLDDHHDDHYNDHHGYHDDHHSSGSHHDDHDAHHLGHSNHDDHHDDHHDNHHGSVHHDNHQSGEHLPRRLPSSTKETSTGGTGHNKLETVLNQLHHGNADHGTQKKLKSPNAFMLDFPMRTNYMYARMKRSVVNEIFAMTICLRLKSGAGPGLGTPFSYAVAGQANELVLIEWGNNPMELLINDKAVTLPITMTDGKWHHVCITWTTRDGVWEAYQDGVKKGSGQNLSPWHPIKPGGTFILGQEQDTMGGRFDVTQSFMGELSDLQFWSRVLTPNEIYSQATCGGHLVGDIMSWSQESVELHGRLAELPFDPCH</sequence>
<reference evidence="10 11" key="1">
    <citation type="submission" date="2024-01" db="EMBL/GenBank/DDBJ databases">
        <authorList>
            <person name="Alioto T."/>
            <person name="Alioto T."/>
            <person name="Gomez Garrido J."/>
        </authorList>
    </citation>
    <scope>NUCLEOTIDE SEQUENCE [LARGE SCALE GENOMIC DNA]</scope>
</reference>
<feature type="compositionally biased region" description="Low complexity" evidence="7">
    <location>
        <begin position="90"/>
        <end position="108"/>
    </location>
</feature>
<dbReference type="InterPro" id="IPR001759">
    <property type="entry name" value="PTX_dom"/>
</dbReference>
<keyword evidence="8" id="KW-0812">Transmembrane</keyword>
<dbReference type="PROSITE" id="PS00289">
    <property type="entry name" value="PTX_1"/>
    <property type="match status" value="1"/>
</dbReference>
<dbReference type="PRINTS" id="PR00895">
    <property type="entry name" value="PENTAXIN"/>
</dbReference>
<dbReference type="EMBL" id="CAWUFR010000371">
    <property type="protein sequence ID" value="CAK6976869.1"/>
    <property type="molecule type" value="Genomic_DNA"/>
</dbReference>
<feature type="transmembrane region" description="Helical" evidence="8">
    <location>
        <begin position="21"/>
        <end position="43"/>
    </location>
</feature>
<keyword evidence="8" id="KW-0472">Membrane</keyword>